<evidence type="ECO:0000256" key="1">
    <source>
        <dbReference type="SAM" id="Phobius"/>
    </source>
</evidence>
<name>X1EL54_9ZZZZ</name>
<keyword evidence="1" id="KW-0812">Transmembrane</keyword>
<keyword evidence="1" id="KW-1133">Transmembrane helix</keyword>
<reference evidence="2" key="1">
    <citation type="journal article" date="2014" name="Front. Microbiol.">
        <title>High frequency of phylogenetically diverse reductive dehalogenase-homologous genes in deep subseafloor sedimentary metagenomes.</title>
        <authorList>
            <person name="Kawai M."/>
            <person name="Futagami T."/>
            <person name="Toyoda A."/>
            <person name="Takaki Y."/>
            <person name="Nishi S."/>
            <person name="Hori S."/>
            <person name="Arai W."/>
            <person name="Tsubouchi T."/>
            <person name="Morono Y."/>
            <person name="Uchiyama I."/>
            <person name="Ito T."/>
            <person name="Fujiyama A."/>
            <person name="Inagaki F."/>
            <person name="Takami H."/>
        </authorList>
    </citation>
    <scope>NUCLEOTIDE SEQUENCE</scope>
    <source>
        <strain evidence="2">Expedition CK06-06</strain>
    </source>
</reference>
<comment type="caution">
    <text evidence="2">The sequence shown here is derived from an EMBL/GenBank/DDBJ whole genome shotgun (WGS) entry which is preliminary data.</text>
</comment>
<keyword evidence="1" id="KW-0472">Membrane</keyword>
<proteinExistence type="predicted"/>
<protein>
    <submittedName>
        <fullName evidence="2">Uncharacterized protein</fullName>
    </submittedName>
</protein>
<organism evidence="2">
    <name type="scientific">marine sediment metagenome</name>
    <dbReference type="NCBI Taxonomy" id="412755"/>
    <lineage>
        <taxon>unclassified sequences</taxon>
        <taxon>metagenomes</taxon>
        <taxon>ecological metagenomes</taxon>
    </lineage>
</organism>
<feature type="transmembrane region" description="Helical" evidence="1">
    <location>
        <begin position="38"/>
        <end position="57"/>
    </location>
</feature>
<gene>
    <name evidence="2" type="ORF">S01H4_57718</name>
</gene>
<dbReference type="EMBL" id="BART01033627">
    <property type="protein sequence ID" value="GAH09388.1"/>
    <property type="molecule type" value="Genomic_DNA"/>
</dbReference>
<feature type="non-terminal residue" evidence="2">
    <location>
        <position position="1"/>
    </location>
</feature>
<accession>X1EL54</accession>
<sequence length="79" mass="9087">YAAIVAYPRKGDPVSVIKGRLKLNYSETRSSRYTNRPLFRFLDMSISLFGISILLRINHVIKPYKEYVLTALIPLKDQG</sequence>
<evidence type="ECO:0000313" key="2">
    <source>
        <dbReference type="EMBL" id="GAH09388.1"/>
    </source>
</evidence>
<dbReference type="AlphaFoldDB" id="X1EL54"/>